<keyword evidence="5 7" id="KW-0413">Isomerase</keyword>
<evidence type="ECO:0000256" key="4">
    <source>
        <dbReference type="ARBA" id="ARBA00022984"/>
    </source>
</evidence>
<feature type="binding site" evidence="7">
    <location>
        <begin position="42"/>
        <end position="43"/>
    </location>
    <ligand>
        <name>substrate</name>
    </ligand>
</feature>
<evidence type="ECO:0000256" key="1">
    <source>
        <dbReference type="ARBA" id="ARBA00001602"/>
    </source>
</evidence>
<dbReference type="Proteomes" id="UP001465331">
    <property type="component" value="Unassembled WGS sequence"/>
</dbReference>
<evidence type="ECO:0000256" key="7">
    <source>
        <dbReference type="HAMAP-Rule" id="MF_00258"/>
    </source>
</evidence>
<comment type="similarity">
    <text evidence="7">Belongs to the aspartate/glutamate racemases family.</text>
</comment>
<dbReference type="PANTHER" id="PTHR21198:SF2">
    <property type="entry name" value="GLUTAMATE RACEMASE"/>
    <property type="match status" value="1"/>
</dbReference>
<evidence type="ECO:0000313" key="8">
    <source>
        <dbReference type="EMBL" id="MES0874203.1"/>
    </source>
</evidence>
<dbReference type="HAMAP" id="MF_00258">
    <property type="entry name" value="Glu_racemase"/>
    <property type="match status" value="1"/>
</dbReference>
<keyword evidence="9" id="KW-1185">Reference proteome</keyword>
<dbReference type="EC" id="5.1.1.3" evidence="2 7"/>
<dbReference type="InterPro" id="IPR015942">
    <property type="entry name" value="Asp/Glu/hydantoin_racemase"/>
</dbReference>
<comment type="catalytic activity">
    <reaction evidence="1 7">
        <text>L-glutamate = D-glutamate</text>
        <dbReference type="Rhea" id="RHEA:12813"/>
        <dbReference type="ChEBI" id="CHEBI:29985"/>
        <dbReference type="ChEBI" id="CHEBI:29986"/>
        <dbReference type="EC" id="5.1.1.3"/>
    </reaction>
</comment>
<dbReference type="PROSITE" id="PS00923">
    <property type="entry name" value="ASP_GLU_RACEMASE_1"/>
    <property type="match status" value="1"/>
</dbReference>
<evidence type="ECO:0000256" key="3">
    <source>
        <dbReference type="ARBA" id="ARBA00022960"/>
    </source>
</evidence>
<evidence type="ECO:0000256" key="2">
    <source>
        <dbReference type="ARBA" id="ARBA00013090"/>
    </source>
</evidence>
<dbReference type="NCBIfam" id="TIGR00067">
    <property type="entry name" value="glut_race"/>
    <property type="match status" value="1"/>
</dbReference>
<name>A0ABV2AAK9_9GAMM</name>
<feature type="binding site" evidence="7">
    <location>
        <begin position="10"/>
        <end position="11"/>
    </location>
    <ligand>
        <name>substrate</name>
    </ligand>
</feature>
<keyword evidence="6 7" id="KW-0961">Cell wall biogenesis/degradation</keyword>
<protein>
    <recommendedName>
        <fullName evidence="2 7">Glutamate racemase</fullName>
        <ecNumber evidence="2 7">5.1.1.3</ecNumber>
    </recommendedName>
</protein>
<dbReference type="InterPro" id="IPR004391">
    <property type="entry name" value="Glu_race"/>
</dbReference>
<dbReference type="SUPFAM" id="SSF53681">
    <property type="entry name" value="Aspartate/glutamate racemase"/>
    <property type="match status" value="2"/>
</dbReference>
<dbReference type="EMBL" id="JBEPIJ010000009">
    <property type="protein sequence ID" value="MES0874203.1"/>
    <property type="molecule type" value="Genomic_DNA"/>
</dbReference>
<dbReference type="PROSITE" id="PS00924">
    <property type="entry name" value="ASP_GLU_RACEMASE_2"/>
    <property type="match status" value="1"/>
</dbReference>
<evidence type="ECO:0000256" key="5">
    <source>
        <dbReference type="ARBA" id="ARBA00023235"/>
    </source>
</evidence>
<organism evidence="8 9">
    <name type="scientific">Sinimarinibacterium thermocellulolyticum</name>
    <dbReference type="NCBI Taxonomy" id="3170016"/>
    <lineage>
        <taxon>Bacteria</taxon>
        <taxon>Pseudomonadati</taxon>
        <taxon>Pseudomonadota</taxon>
        <taxon>Gammaproteobacteria</taxon>
        <taxon>Nevskiales</taxon>
        <taxon>Nevskiaceae</taxon>
        <taxon>Sinimarinibacterium</taxon>
    </lineage>
</organism>
<evidence type="ECO:0000313" key="9">
    <source>
        <dbReference type="Proteomes" id="UP001465331"/>
    </source>
</evidence>
<dbReference type="InterPro" id="IPR018187">
    <property type="entry name" value="Asp/Glu_racemase_AS_1"/>
</dbReference>
<evidence type="ECO:0000256" key="6">
    <source>
        <dbReference type="ARBA" id="ARBA00023316"/>
    </source>
</evidence>
<keyword evidence="4 7" id="KW-0573">Peptidoglycan synthesis</keyword>
<dbReference type="Gene3D" id="3.40.50.1860">
    <property type="match status" value="2"/>
</dbReference>
<proteinExistence type="inferred from homology"/>
<dbReference type="InterPro" id="IPR033134">
    <property type="entry name" value="Asp/Glu_racemase_AS_2"/>
</dbReference>
<feature type="binding site" evidence="7">
    <location>
        <begin position="74"/>
        <end position="75"/>
    </location>
    <ligand>
        <name>substrate</name>
    </ligand>
</feature>
<reference evidence="8 9" key="1">
    <citation type="submission" date="2024-06" db="EMBL/GenBank/DDBJ databases">
        <authorList>
            <person name="Li Z."/>
            <person name="Jiang Y."/>
        </authorList>
    </citation>
    <scope>NUCLEOTIDE SEQUENCE [LARGE SCALE GENOMIC DNA]</scope>
    <source>
        <strain evidence="8 9">HSW-8</strain>
    </source>
</reference>
<gene>
    <name evidence="7 8" type="primary">murI</name>
    <name evidence="8" type="ORF">ABSH63_09325</name>
</gene>
<dbReference type="RefSeq" id="WP_352889236.1">
    <property type="nucleotide sequence ID" value="NZ_JBEPIJ010000009.1"/>
</dbReference>
<feature type="binding site" evidence="7">
    <location>
        <begin position="184"/>
        <end position="185"/>
    </location>
    <ligand>
        <name>substrate</name>
    </ligand>
</feature>
<feature type="active site" description="Proton donor/acceptor" evidence="7">
    <location>
        <position position="183"/>
    </location>
</feature>
<accession>A0ABV2AAK9</accession>
<comment type="function">
    <text evidence="7">Provides the (R)-glutamate required for cell wall biosynthesis.</text>
</comment>
<dbReference type="GO" id="GO:0008881">
    <property type="term" value="F:glutamate racemase activity"/>
    <property type="evidence" value="ECO:0007669"/>
    <property type="project" value="UniProtKB-EC"/>
</dbReference>
<feature type="active site" description="Proton donor/acceptor" evidence="7">
    <location>
        <position position="73"/>
    </location>
</feature>
<keyword evidence="3 7" id="KW-0133">Cell shape</keyword>
<dbReference type="Pfam" id="PF01177">
    <property type="entry name" value="Asp_Glu_race"/>
    <property type="match status" value="1"/>
</dbReference>
<dbReference type="InterPro" id="IPR001920">
    <property type="entry name" value="Asp/Glu_race"/>
</dbReference>
<comment type="caution">
    <text evidence="8">The sequence shown here is derived from an EMBL/GenBank/DDBJ whole genome shotgun (WGS) entry which is preliminary data.</text>
</comment>
<sequence length="257" mass="27284">MSDAPIGVFDSGVGGVSVLREIRALLPGEELIYYADSAYCPYGGQPREAIQARACAITELLLARGCKLIVVACNTATIAAVEHLRATYPVPFVGMEPAVKPAVAATRSGVVGVLATGAALAGEKFHRLLAAHARDVRVITRPCPGWVEQVEAGELDGVRTRALVERDVRPLLAENADVLVLGCTHYPFLRPIIQQIAGADTRLIDTGAAVARQVRRVLEREGLLARAANGRLQWLTSGDAAEVLGLCERLFAVGTTV</sequence>
<dbReference type="PANTHER" id="PTHR21198">
    <property type="entry name" value="GLUTAMATE RACEMASE"/>
    <property type="match status" value="1"/>
</dbReference>
<comment type="pathway">
    <text evidence="7">Cell wall biogenesis; peptidoglycan biosynthesis.</text>
</comment>